<evidence type="ECO:0000259" key="14">
    <source>
        <dbReference type="PROSITE" id="PS51755"/>
    </source>
</evidence>
<keyword evidence="7" id="KW-0010">Activator</keyword>
<dbReference type="Gene3D" id="6.10.250.690">
    <property type="match status" value="1"/>
</dbReference>
<evidence type="ECO:0000256" key="3">
    <source>
        <dbReference type="ARBA" id="ARBA00022553"/>
    </source>
</evidence>
<dbReference type="CDD" id="cd00383">
    <property type="entry name" value="trans_reg_C"/>
    <property type="match status" value="1"/>
</dbReference>
<dbReference type="InterPro" id="IPR011006">
    <property type="entry name" value="CheY-like_superfamily"/>
</dbReference>
<comment type="caution">
    <text evidence="15">The sequence shown here is derived from an EMBL/GenBank/DDBJ whole genome shotgun (WGS) entry which is preliminary data.</text>
</comment>
<dbReference type="SMART" id="SM00862">
    <property type="entry name" value="Trans_reg_C"/>
    <property type="match status" value="1"/>
</dbReference>
<keyword evidence="2" id="KW-0963">Cytoplasm</keyword>
<dbReference type="PROSITE" id="PS50110">
    <property type="entry name" value="RESPONSE_REGULATORY"/>
    <property type="match status" value="1"/>
</dbReference>
<gene>
    <name evidence="15" type="ORF">QE369_001930</name>
</gene>
<dbReference type="GO" id="GO:0005829">
    <property type="term" value="C:cytosol"/>
    <property type="evidence" value="ECO:0007669"/>
    <property type="project" value="TreeGrafter"/>
</dbReference>
<dbReference type="GO" id="GO:0032993">
    <property type="term" value="C:protein-DNA complex"/>
    <property type="evidence" value="ECO:0007669"/>
    <property type="project" value="TreeGrafter"/>
</dbReference>
<dbReference type="Pfam" id="PF00072">
    <property type="entry name" value="Response_reg"/>
    <property type="match status" value="1"/>
</dbReference>
<dbReference type="Gene3D" id="1.10.10.10">
    <property type="entry name" value="Winged helix-like DNA-binding domain superfamily/Winged helix DNA-binding domain"/>
    <property type="match status" value="1"/>
</dbReference>
<dbReference type="Pfam" id="PF00486">
    <property type="entry name" value="Trans_reg_C"/>
    <property type="match status" value="1"/>
</dbReference>
<dbReference type="PANTHER" id="PTHR48111:SF4">
    <property type="entry name" value="DNA-BINDING DUAL TRANSCRIPTIONAL REGULATOR OMPR"/>
    <property type="match status" value="1"/>
</dbReference>
<dbReference type="EMBL" id="JAVIZC010000002">
    <property type="protein sequence ID" value="MDR6101733.1"/>
    <property type="molecule type" value="Genomic_DNA"/>
</dbReference>
<proteinExistence type="predicted"/>
<keyword evidence="6 12" id="KW-0238">DNA-binding</keyword>
<dbReference type="InterPro" id="IPR016032">
    <property type="entry name" value="Sig_transdc_resp-reg_C-effctor"/>
</dbReference>
<dbReference type="RefSeq" id="WP_309770652.1">
    <property type="nucleotide sequence ID" value="NZ_JAVIZC010000002.1"/>
</dbReference>
<feature type="domain" description="Response regulatory" evidence="13">
    <location>
        <begin position="3"/>
        <end position="116"/>
    </location>
</feature>
<dbReference type="InterPro" id="IPR001867">
    <property type="entry name" value="OmpR/PhoB-type_DNA-bd"/>
</dbReference>
<evidence type="ECO:0000256" key="9">
    <source>
        <dbReference type="ARBA" id="ARBA00053604"/>
    </source>
</evidence>
<dbReference type="SUPFAM" id="SSF52172">
    <property type="entry name" value="CheY-like"/>
    <property type="match status" value="1"/>
</dbReference>
<accession>A0AAJ2BDA8</accession>
<evidence type="ECO:0000256" key="8">
    <source>
        <dbReference type="ARBA" id="ARBA00023163"/>
    </source>
</evidence>
<dbReference type="SUPFAM" id="SSF46894">
    <property type="entry name" value="C-terminal effector domain of the bipartite response regulators"/>
    <property type="match status" value="1"/>
</dbReference>
<sequence length="238" mass="27118">MITILVVDHDASARALLVNYLSKHSFQIGTAESQKQVDQLLDTQPADLAVVDVDREHDGFQIVRDLCDARHMPVIITSGDQISESDKVAGLELGASDYITKPFGFREVLARIRVALRDRPDRRAREQNKIYTFDGWRANTRLRRLRHAVLDEVKLTAGEFNLLVAFLQSPGEVLSREQLLLATRMHDQEVFDRTIDVLVLRLRRKLERNPAAPNYIKTERGAGYVFNADVIDETNGRR</sequence>
<feature type="domain" description="OmpR/PhoB-type" evidence="14">
    <location>
        <begin position="128"/>
        <end position="228"/>
    </location>
</feature>
<evidence type="ECO:0000313" key="15">
    <source>
        <dbReference type="EMBL" id="MDR6101733.1"/>
    </source>
</evidence>
<evidence type="ECO:0000256" key="1">
    <source>
        <dbReference type="ARBA" id="ARBA00004496"/>
    </source>
</evidence>
<reference evidence="15" key="1">
    <citation type="submission" date="2023-08" db="EMBL/GenBank/DDBJ databases">
        <title>Functional and genomic diversity of the sorghum phyllosphere microbiome.</title>
        <authorList>
            <person name="Shade A."/>
        </authorList>
    </citation>
    <scope>NUCLEOTIDE SEQUENCE</scope>
    <source>
        <strain evidence="15">SORGH_AS_0974</strain>
    </source>
</reference>
<evidence type="ECO:0000313" key="16">
    <source>
        <dbReference type="Proteomes" id="UP001255601"/>
    </source>
</evidence>
<evidence type="ECO:0000256" key="4">
    <source>
        <dbReference type="ARBA" id="ARBA00023012"/>
    </source>
</evidence>
<evidence type="ECO:0000256" key="7">
    <source>
        <dbReference type="ARBA" id="ARBA00023159"/>
    </source>
</evidence>
<evidence type="ECO:0000256" key="2">
    <source>
        <dbReference type="ARBA" id="ARBA00022490"/>
    </source>
</evidence>
<evidence type="ECO:0000256" key="12">
    <source>
        <dbReference type="PROSITE-ProRule" id="PRU01091"/>
    </source>
</evidence>
<keyword evidence="8" id="KW-0804">Transcription</keyword>
<dbReference type="GO" id="GO:0000156">
    <property type="term" value="F:phosphorelay response regulator activity"/>
    <property type="evidence" value="ECO:0007669"/>
    <property type="project" value="TreeGrafter"/>
</dbReference>
<dbReference type="InterPro" id="IPR039420">
    <property type="entry name" value="WalR-like"/>
</dbReference>
<dbReference type="GO" id="GO:0006355">
    <property type="term" value="P:regulation of DNA-templated transcription"/>
    <property type="evidence" value="ECO:0007669"/>
    <property type="project" value="InterPro"/>
</dbReference>
<evidence type="ECO:0000256" key="10">
    <source>
        <dbReference type="ARBA" id="ARBA00067337"/>
    </source>
</evidence>
<dbReference type="AlphaFoldDB" id="A0AAJ2BDA8"/>
<dbReference type="FunFam" id="1.10.10.10:FF:000099">
    <property type="entry name" value="Two-component system response regulator TorR"/>
    <property type="match status" value="1"/>
</dbReference>
<evidence type="ECO:0000256" key="5">
    <source>
        <dbReference type="ARBA" id="ARBA00023015"/>
    </source>
</evidence>
<keyword evidence="5" id="KW-0805">Transcription regulation</keyword>
<dbReference type="InterPro" id="IPR036388">
    <property type="entry name" value="WH-like_DNA-bd_sf"/>
</dbReference>
<evidence type="ECO:0000256" key="11">
    <source>
        <dbReference type="PROSITE-ProRule" id="PRU00169"/>
    </source>
</evidence>
<name>A0AAJ2BDA8_9HYPH</name>
<comment type="subcellular location">
    <subcellularLocation>
        <location evidence="1">Cytoplasm</location>
    </subcellularLocation>
</comment>
<evidence type="ECO:0000259" key="13">
    <source>
        <dbReference type="PROSITE" id="PS50110"/>
    </source>
</evidence>
<dbReference type="SMART" id="SM00448">
    <property type="entry name" value="REC"/>
    <property type="match status" value="1"/>
</dbReference>
<protein>
    <recommendedName>
        <fullName evidence="10">Regulatory protein VirG</fullName>
    </recommendedName>
</protein>
<dbReference type="PANTHER" id="PTHR48111">
    <property type="entry name" value="REGULATOR OF RPOS"/>
    <property type="match status" value="1"/>
</dbReference>
<dbReference type="GO" id="GO:0000976">
    <property type="term" value="F:transcription cis-regulatory region binding"/>
    <property type="evidence" value="ECO:0007669"/>
    <property type="project" value="TreeGrafter"/>
</dbReference>
<dbReference type="InterPro" id="IPR001789">
    <property type="entry name" value="Sig_transdc_resp-reg_receiver"/>
</dbReference>
<keyword evidence="4" id="KW-0902">Two-component regulatory system</keyword>
<feature type="DNA-binding region" description="OmpR/PhoB-type" evidence="12">
    <location>
        <begin position="128"/>
        <end position="228"/>
    </location>
</feature>
<keyword evidence="3 11" id="KW-0597">Phosphoprotein</keyword>
<evidence type="ECO:0000256" key="6">
    <source>
        <dbReference type="ARBA" id="ARBA00023125"/>
    </source>
</evidence>
<dbReference type="Gene3D" id="3.40.50.2300">
    <property type="match status" value="1"/>
</dbReference>
<dbReference type="Proteomes" id="UP001255601">
    <property type="component" value="Unassembled WGS sequence"/>
</dbReference>
<feature type="modified residue" description="4-aspartylphosphate" evidence="11">
    <location>
        <position position="52"/>
    </location>
</feature>
<comment type="function">
    <text evidence="9">VirG is required for the positive regulation of at least two vir loci encoded by the Ti plasmid of A.tumefaciens.</text>
</comment>
<dbReference type="PROSITE" id="PS51755">
    <property type="entry name" value="OMPR_PHOB"/>
    <property type="match status" value="1"/>
</dbReference>
<organism evidence="15 16">
    <name type="scientific">Agrobacterium larrymoorei</name>
    <dbReference type="NCBI Taxonomy" id="160699"/>
    <lineage>
        <taxon>Bacteria</taxon>
        <taxon>Pseudomonadati</taxon>
        <taxon>Pseudomonadota</taxon>
        <taxon>Alphaproteobacteria</taxon>
        <taxon>Hyphomicrobiales</taxon>
        <taxon>Rhizobiaceae</taxon>
        <taxon>Rhizobium/Agrobacterium group</taxon>
        <taxon>Agrobacterium</taxon>
    </lineage>
</organism>